<organism evidence="1 2">
    <name type="scientific">Methylomonas paludis</name>
    <dbReference type="NCBI Taxonomy" id="1173101"/>
    <lineage>
        <taxon>Bacteria</taxon>
        <taxon>Pseudomonadati</taxon>
        <taxon>Pseudomonadota</taxon>
        <taxon>Gammaproteobacteria</taxon>
        <taxon>Methylococcales</taxon>
        <taxon>Methylococcaceae</taxon>
        <taxon>Methylomonas</taxon>
    </lineage>
</organism>
<protein>
    <submittedName>
        <fullName evidence="1">Uncharacterized protein</fullName>
    </submittedName>
</protein>
<dbReference type="KEGG" id="mpad:KEF85_14760"/>
<dbReference type="EMBL" id="CP073754">
    <property type="protein sequence ID" value="QWF70569.1"/>
    <property type="molecule type" value="Genomic_DNA"/>
</dbReference>
<dbReference type="RefSeq" id="WP_215581876.1">
    <property type="nucleotide sequence ID" value="NZ_CP073754.1"/>
</dbReference>
<dbReference type="Proteomes" id="UP000676649">
    <property type="component" value="Chromosome"/>
</dbReference>
<evidence type="ECO:0000313" key="1">
    <source>
        <dbReference type="EMBL" id="QWF70569.1"/>
    </source>
</evidence>
<proteinExistence type="predicted"/>
<sequence>MTELQTIYLAKISEALARLTASEGFVSSYGESKDVFILESGILQMRKALEAVAYAAIAPNKVQYAEYRAQAEKNTDYTKDFNARSILQFLAKINPDFYPQPASAPINVSPGHWHFDRREDKSLTKDKFEKFYDRLGKYLHSDNPWGDDKGLNNLAKDLPEVIAATRSLLSWHFTTIRAPEFSGVWVVEAPCNGTPPRVIVGKADGEFVVQ</sequence>
<gene>
    <name evidence="1" type="ORF">KEF85_14760</name>
</gene>
<reference evidence="1" key="1">
    <citation type="submission" date="2021-04" db="EMBL/GenBank/DDBJ databases">
        <title>Draft genome sequence data of methanotrophic Methylovulum sp. strain S1L and Methylomonas sp. strain S2AM isolated from boreal lake water columns.</title>
        <authorList>
            <person name="Rissanen A.J."/>
            <person name="Mangayil R."/>
            <person name="Svenning M.M."/>
            <person name="Khanongnuch R."/>
        </authorList>
    </citation>
    <scope>NUCLEOTIDE SEQUENCE</scope>
    <source>
        <strain evidence="1">S2AM</strain>
    </source>
</reference>
<accession>A0A975MNG8</accession>
<evidence type="ECO:0000313" key="2">
    <source>
        <dbReference type="Proteomes" id="UP000676649"/>
    </source>
</evidence>
<keyword evidence="2" id="KW-1185">Reference proteome</keyword>
<dbReference type="AlphaFoldDB" id="A0A975MNG8"/>
<name>A0A975MNG8_9GAMM</name>